<dbReference type="Proteomes" id="UP000243201">
    <property type="component" value="Unassembled WGS sequence"/>
</dbReference>
<dbReference type="EMBL" id="PNGC01000001">
    <property type="protein sequence ID" value="PMB90602.1"/>
    <property type="molecule type" value="Genomic_DNA"/>
</dbReference>
<keyword evidence="4" id="KW-0963">Cytoplasm</keyword>
<name>A0AB34WYG4_9ACTO</name>
<dbReference type="SUPFAM" id="SSF55594">
    <property type="entry name" value="HPr-like"/>
    <property type="match status" value="1"/>
</dbReference>
<evidence type="ECO:0000256" key="5">
    <source>
        <dbReference type="ARBA" id="ARBA00022683"/>
    </source>
</evidence>
<dbReference type="InterPro" id="IPR000032">
    <property type="entry name" value="HPr-like"/>
</dbReference>
<dbReference type="Proteomes" id="UP000070572">
    <property type="component" value="Unassembled WGS sequence"/>
</dbReference>
<dbReference type="InterPro" id="IPR001020">
    <property type="entry name" value="PTS_HPr_His_P_site"/>
</dbReference>
<dbReference type="EMBL" id="LSDN01000015">
    <property type="protein sequence ID" value="KXB80451.1"/>
    <property type="molecule type" value="Genomic_DNA"/>
</dbReference>
<dbReference type="PROSITE" id="PS00369">
    <property type="entry name" value="PTS_HPR_HIS"/>
    <property type="match status" value="1"/>
</dbReference>
<dbReference type="GeneID" id="78351980"/>
<evidence type="ECO:0000313" key="9">
    <source>
        <dbReference type="Proteomes" id="UP000070572"/>
    </source>
</evidence>
<dbReference type="AlphaFoldDB" id="A0AB34WYG4"/>
<evidence type="ECO:0000256" key="2">
    <source>
        <dbReference type="ARBA" id="ARBA00004496"/>
    </source>
</evidence>
<dbReference type="Gene3D" id="3.30.1340.10">
    <property type="entry name" value="HPr-like"/>
    <property type="match status" value="1"/>
</dbReference>
<comment type="caution">
    <text evidence="7">The sequence shown here is derived from an EMBL/GenBank/DDBJ whole genome shotgun (WGS) entry which is preliminary data.</text>
</comment>
<organism evidence="7 9">
    <name type="scientific">Varibaculum cambriense</name>
    <dbReference type="NCBI Taxonomy" id="184870"/>
    <lineage>
        <taxon>Bacteria</taxon>
        <taxon>Bacillati</taxon>
        <taxon>Actinomycetota</taxon>
        <taxon>Actinomycetes</taxon>
        <taxon>Actinomycetales</taxon>
        <taxon>Actinomycetaceae</taxon>
        <taxon>Varibaculum</taxon>
    </lineage>
</organism>
<dbReference type="InterPro" id="IPR035895">
    <property type="entry name" value="HPr-like_sf"/>
</dbReference>
<dbReference type="GO" id="GO:0005737">
    <property type="term" value="C:cytoplasm"/>
    <property type="evidence" value="ECO:0007669"/>
    <property type="project" value="UniProtKB-SubCell"/>
</dbReference>
<dbReference type="GO" id="GO:0009401">
    <property type="term" value="P:phosphoenolpyruvate-dependent sugar phosphotransferase system"/>
    <property type="evidence" value="ECO:0007669"/>
    <property type="project" value="UniProtKB-KW"/>
</dbReference>
<keyword evidence="10" id="KW-1185">Reference proteome</keyword>
<protein>
    <recommendedName>
        <fullName evidence="3">Phosphocarrier protein HPr</fullName>
    </recommendedName>
</protein>
<dbReference type="Pfam" id="PF00381">
    <property type="entry name" value="PTS-HPr"/>
    <property type="match status" value="1"/>
</dbReference>
<keyword evidence="5" id="KW-0598">Phosphotransferase system</keyword>
<evidence type="ECO:0000256" key="1">
    <source>
        <dbReference type="ARBA" id="ARBA00003681"/>
    </source>
</evidence>
<dbReference type="NCBIfam" id="TIGR01003">
    <property type="entry name" value="PTS_HPr_family"/>
    <property type="match status" value="1"/>
</dbReference>
<dbReference type="PANTHER" id="PTHR33705">
    <property type="entry name" value="PHOSPHOCARRIER PROTEIN HPR"/>
    <property type="match status" value="1"/>
</dbReference>
<evidence type="ECO:0000256" key="4">
    <source>
        <dbReference type="ARBA" id="ARBA00022490"/>
    </source>
</evidence>
<comment type="subcellular location">
    <subcellularLocation>
        <location evidence="2">Cytoplasm</location>
    </subcellularLocation>
</comment>
<reference evidence="7 9" key="1">
    <citation type="submission" date="2016-01" db="EMBL/GenBank/DDBJ databases">
        <authorList>
            <person name="Mitreva M."/>
            <person name="Pepin K.H."/>
            <person name="Mihindukulasuriya K.A."/>
            <person name="Fulton R."/>
            <person name="Fronick C."/>
            <person name="O'Laughlin M."/>
            <person name="Miner T."/>
            <person name="Herter B."/>
            <person name="Rosa B.A."/>
            <person name="Cordes M."/>
            <person name="Tomlinson C."/>
            <person name="Wollam A."/>
            <person name="Palsikar V.B."/>
            <person name="Mardis E.R."/>
            <person name="Wilson R.K."/>
        </authorList>
    </citation>
    <scope>NUCLEOTIDE SEQUENCE [LARGE SCALE GENOMIC DNA]</scope>
    <source>
        <strain evidence="7 9">DNF00696</strain>
    </source>
</reference>
<feature type="domain" description="HPr" evidence="6">
    <location>
        <begin position="1"/>
        <end position="86"/>
    </location>
</feature>
<dbReference type="CDD" id="cd00367">
    <property type="entry name" value="PTS-HPr_like"/>
    <property type="match status" value="1"/>
</dbReference>
<evidence type="ECO:0000313" key="8">
    <source>
        <dbReference type="EMBL" id="PMB90602.1"/>
    </source>
</evidence>
<evidence type="ECO:0000256" key="3">
    <source>
        <dbReference type="ARBA" id="ARBA00020422"/>
    </source>
</evidence>
<accession>A0AB34WYG4</accession>
<comment type="function">
    <text evidence="1">General (non sugar-specific) component of the phosphoenolpyruvate-dependent sugar phosphotransferase system (sugar PTS). This major carbohydrate active-transport system catalyzes the phosphorylation of incoming sugar substrates concomitantly with their translocation across the cell membrane. The phosphoryl group from phosphoenolpyruvate (PEP) is transferred to the phosphoryl carrier protein HPr by enzyme I. Phospho-HPr then transfers it to the PTS EIIA domain.</text>
</comment>
<evidence type="ECO:0000259" key="6">
    <source>
        <dbReference type="PROSITE" id="PS51350"/>
    </source>
</evidence>
<dbReference type="PRINTS" id="PR00107">
    <property type="entry name" value="PHOSPHOCPHPR"/>
</dbReference>
<dbReference type="InterPro" id="IPR050399">
    <property type="entry name" value="HPr"/>
</dbReference>
<sequence length="86" mass="8613">MASKTVKVGSAVGLHVRPAAIIADKAAEFAEEITMATAGGAPVAATSMMLIMTLGAECGTEVTVESENPQAVAAIAELIAKDLDAI</sequence>
<evidence type="ECO:0000313" key="7">
    <source>
        <dbReference type="EMBL" id="KXB80451.1"/>
    </source>
</evidence>
<gene>
    <name evidence="8" type="ORF">CJ240_02400</name>
    <name evidence="7" type="ORF">HMPREF1862_01133</name>
</gene>
<dbReference type="RefSeq" id="WP_022864084.1">
    <property type="nucleotide sequence ID" value="NZ_CAUPGC010000001.1"/>
</dbReference>
<dbReference type="PROSITE" id="PS51350">
    <property type="entry name" value="PTS_HPR_DOM"/>
    <property type="match status" value="1"/>
</dbReference>
<dbReference type="PANTHER" id="PTHR33705:SF2">
    <property type="entry name" value="PHOSPHOCARRIER PROTEIN NPR"/>
    <property type="match status" value="1"/>
</dbReference>
<evidence type="ECO:0000313" key="10">
    <source>
        <dbReference type="Proteomes" id="UP000243201"/>
    </source>
</evidence>
<reference evidence="8 10" key="2">
    <citation type="submission" date="2017-09" db="EMBL/GenBank/DDBJ databases">
        <title>Bacterial strain isolated from the female urinary microbiota.</title>
        <authorList>
            <person name="Thomas-White K."/>
            <person name="Kumar N."/>
            <person name="Forster S."/>
            <person name="Putonti C."/>
            <person name="Lawley T."/>
            <person name="Wolfe A.J."/>
        </authorList>
    </citation>
    <scope>NUCLEOTIDE SEQUENCE [LARGE SCALE GENOMIC DNA]</scope>
    <source>
        <strain evidence="8 10">UMB0744</strain>
    </source>
</reference>
<proteinExistence type="predicted"/>